<dbReference type="Proteomes" id="UP000612282">
    <property type="component" value="Unassembled WGS sequence"/>
</dbReference>
<dbReference type="InterPro" id="IPR018958">
    <property type="entry name" value="Knr4/Smi1-like_dom"/>
</dbReference>
<evidence type="ECO:0000259" key="1">
    <source>
        <dbReference type="Pfam" id="PF09346"/>
    </source>
</evidence>
<accession>A0ABQ3XCX8</accession>
<proteinExistence type="predicted"/>
<dbReference type="Pfam" id="PF09346">
    <property type="entry name" value="SMI1_KNR4"/>
    <property type="match status" value="1"/>
</dbReference>
<name>A0ABQ3XCX8_9ACTN</name>
<protein>
    <recommendedName>
        <fullName evidence="1">Knr4/Smi1-like domain-containing protein</fullName>
    </recommendedName>
</protein>
<reference evidence="2 3" key="1">
    <citation type="submission" date="2021-01" db="EMBL/GenBank/DDBJ databases">
        <title>Whole genome shotgun sequence of Actinoplanes couchii NBRC 106145.</title>
        <authorList>
            <person name="Komaki H."/>
            <person name="Tamura T."/>
        </authorList>
    </citation>
    <scope>NUCLEOTIDE SEQUENCE [LARGE SCALE GENOMIC DNA]</scope>
    <source>
        <strain evidence="2 3">NBRC 106145</strain>
    </source>
</reference>
<keyword evidence="3" id="KW-1185">Reference proteome</keyword>
<sequence>MSDPADIHVGMNIEQVDPGVLGELRAALGDGDALGWPAVHAFEERHGVVLPEPYRSFVAEISDGSGLGPPDHGLLGLADLPSDWGSDGSERDLAGSFPLTGPWLWEGDEEEPGEERLRAVFDDGSIVLGTDGCGMNWHLIVTGPQRGHVWHISGEGAMPVGAEPGFAGWVRRWAAGEPWFDAG</sequence>
<organism evidence="2 3">
    <name type="scientific">Actinoplanes couchii</name>
    <dbReference type="NCBI Taxonomy" id="403638"/>
    <lineage>
        <taxon>Bacteria</taxon>
        <taxon>Bacillati</taxon>
        <taxon>Actinomycetota</taxon>
        <taxon>Actinomycetes</taxon>
        <taxon>Micromonosporales</taxon>
        <taxon>Micromonosporaceae</taxon>
        <taxon>Actinoplanes</taxon>
    </lineage>
</organism>
<dbReference type="SUPFAM" id="SSF160631">
    <property type="entry name" value="SMI1/KNR4-like"/>
    <property type="match status" value="1"/>
</dbReference>
<evidence type="ECO:0000313" key="3">
    <source>
        <dbReference type="Proteomes" id="UP000612282"/>
    </source>
</evidence>
<gene>
    <name evidence="2" type="ORF">Aco03nite_047430</name>
</gene>
<dbReference type="InterPro" id="IPR037883">
    <property type="entry name" value="Knr4/Smi1-like_sf"/>
</dbReference>
<dbReference type="EMBL" id="BOMG01000057">
    <property type="protein sequence ID" value="GID56339.1"/>
    <property type="molecule type" value="Genomic_DNA"/>
</dbReference>
<feature type="domain" description="Knr4/Smi1-like" evidence="1">
    <location>
        <begin position="39"/>
        <end position="156"/>
    </location>
</feature>
<evidence type="ECO:0000313" key="2">
    <source>
        <dbReference type="EMBL" id="GID56339.1"/>
    </source>
</evidence>
<comment type="caution">
    <text evidence="2">The sequence shown here is derived from an EMBL/GenBank/DDBJ whole genome shotgun (WGS) entry which is preliminary data.</text>
</comment>